<dbReference type="PROSITE" id="PS51841">
    <property type="entry name" value="LTD"/>
    <property type="match status" value="1"/>
</dbReference>
<dbReference type="RefSeq" id="WP_089239915.1">
    <property type="nucleotide sequence ID" value="NZ_FZOK01000007.1"/>
</dbReference>
<evidence type="ECO:0000313" key="2">
    <source>
        <dbReference type="EMBL" id="SNS31026.1"/>
    </source>
</evidence>
<feature type="domain" description="LTD" evidence="1">
    <location>
        <begin position="22"/>
        <end position="145"/>
    </location>
</feature>
<keyword evidence="3" id="KW-1185">Reference proteome</keyword>
<dbReference type="InterPro" id="IPR059177">
    <property type="entry name" value="GH29D-like_dom"/>
</dbReference>
<dbReference type="OrthoDB" id="9806464at2"/>
<dbReference type="Pfam" id="PF13290">
    <property type="entry name" value="CHB_HEX_C_1"/>
    <property type="match status" value="1"/>
</dbReference>
<evidence type="ECO:0000313" key="3">
    <source>
        <dbReference type="Proteomes" id="UP000198480"/>
    </source>
</evidence>
<dbReference type="Pfam" id="PF18998">
    <property type="entry name" value="Flg_new_2"/>
    <property type="match status" value="1"/>
</dbReference>
<reference evidence="3" key="1">
    <citation type="submission" date="2017-06" db="EMBL/GenBank/DDBJ databases">
        <authorList>
            <person name="Varghese N."/>
            <person name="Submissions S."/>
        </authorList>
    </citation>
    <scope>NUCLEOTIDE SEQUENCE [LARGE SCALE GENOMIC DNA]</scope>
    <source>
        <strain evidence="3">5C</strain>
    </source>
</reference>
<organism evidence="2 3">
    <name type="scientific">Belliella buryatensis</name>
    <dbReference type="NCBI Taxonomy" id="1500549"/>
    <lineage>
        <taxon>Bacteria</taxon>
        <taxon>Pseudomonadati</taxon>
        <taxon>Bacteroidota</taxon>
        <taxon>Cytophagia</taxon>
        <taxon>Cytophagales</taxon>
        <taxon>Cyclobacteriaceae</taxon>
        <taxon>Belliella</taxon>
    </lineage>
</organism>
<dbReference type="EMBL" id="FZOK01000007">
    <property type="protein sequence ID" value="SNS31026.1"/>
    <property type="molecule type" value="Genomic_DNA"/>
</dbReference>
<dbReference type="InterPro" id="IPR014867">
    <property type="entry name" value="Spore_coat_CotH_CotH2/3/7"/>
</dbReference>
<evidence type="ECO:0000259" key="1">
    <source>
        <dbReference type="PROSITE" id="PS51841"/>
    </source>
</evidence>
<dbReference type="Gene3D" id="2.60.40.1260">
    <property type="entry name" value="Lamin Tail domain"/>
    <property type="match status" value="1"/>
</dbReference>
<protein>
    <submittedName>
        <fullName evidence="2">Lamin Tail Domain</fullName>
    </submittedName>
</protein>
<dbReference type="Proteomes" id="UP000198480">
    <property type="component" value="Unassembled WGS sequence"/>
</dbReference>
<dbReference type="SUPFAM" id="SSF74853">
    <property type="entry name" value="Lamin A/C globular tail domain"/>
    <property type="match status" value="1"/>
</dbReference>
<dbReference type="Pfam" id="PF18962">
    <property type="entry name" value="Por_Secre_tail"/>
    <property type="match status" value="1"/>
</dbReference>
<dbReference type="InterPro" id="IPR026444">
    <property type="entry name" value="Secre_tail"/>
</dbReference>
<dbReference type="AlphaFoldDB" id="A0A239DEV8"/>
<dbReference type="Pfam" id="PF00932">
    <property type="entry name" value="LTD"/>
    <property type="match status" value="1"/>
</dbReference>
<name>A0A239DEV8_9BACT</name>
<accession>A0A239DEV8</accession>
<dbReference type="InterPro" id="IPR001322">
    <property type="entry name" value="Lamin_tail_dom"/>
</dbReference>
<proteinExistence type="predicted"/>
<dbReference type="InterPro" id="IPR044060">
    <property type="entry name" value="Bacterial_rp_domain"/>
</dbReference>
<dbReference type="InterPro" id="IPR036415">
    <property type="entry name" value="Lamin_tail_dom_sf"/>
</dbReference>
<dbReference type="Pfam" id="PF08757">
    <property type="entry name" value="CotH"/>
    <property type="match status" value="1"/>
</dbReference>
<sequence length="1137" mass="130642">MKKYIQLLFLSLLIFLTIVPDGYGQNIKINEVMSSNSTTIKDIDEEFSDWIELYNGASSSINLEGYYLSDSRNNLTKWRIPSATIEANGFLLIWASGKDFVKNGEIHTNFSISSSGEEIFLSDANGLLIDEIPALEIPRDFSYGRIEDGLEEIVIFSKSTPGFSNTEGNISSLLNPPIIDLESGWYNGTINVVLENPNSNGSIIYTLDGSEPIHENISDPKAYNFNYFFRNENKPNYLTERHNRTFQLENNLVFDEKSSQDNDISNVITTYFNQFGINWKKPTKKINKAHILKARVYYNGEYSPTITKTYFVEGLSSINHLLPVISITGDNYDFLSYEEGIFVPGRRFFENGGTETSYVNKGNYQQSGELFERPINLEFFEDKKSVFNQNLGVRIHGGGARRAPNKGIRVYARRDYDNSNTINYPIFPNNKNKLGEEINGYRRLLLRNGGDLMDYLTDDVIHHVMKEMHIGTQNSRPAVKYFNGEYWGIANIRDRIDNNYLASYYGVDPDQVIMINAPWGQSGSRFVEYGEPRDIDEYRALYNLVTKEDITSDEVYENVSSKLDLLSYIDYVIAFVYFNNVDWYGYKHYRFWKSKNISTNPFEDGKFRLIVWDFDASLRFGAGFDTFVNWIDPEGKGNQFATNDPEKTLFLRSLLKNDSFKNLFVNRFYDLINTSFNPERIHSIAESHFSKIQPELENHFDRWGYYPSSRENINSNGSSLNQLKSYATARPNLQRGFLRSGLKLGSDIKLLLDVSDVEMGEVELNTLRLDENLHRPGNKIFPFEGIYSSSTPITLKATPLPGFKFDYWIINDQTLYQDNLEVHLEQNTNVKAVFSKLLQDDKSTLHYWFFNNEIENDTPLKIVPVTYSLKDKTFNLEFFPAISPYPFENTLGIMDRVNDPTVINFKSEITDGLGYDFQDMRGIRIRNPLLVDNRTGYLILDSPLGGYKNPSIAMAASRTNNGPEKILISYRTSFDSEWTIEGLTKHEFKLSNDYKLIFIPFEGIENLEDNDEFQIRIDFDGNTTSNSGNVRLNNISIEAEVSSLDIITNINPEKPISKIKVFPTLIENKVNIEFNDDSFTKVKYIQIIDSKGLLVKDIATISERKVEIDMENTATGLYIVNIVYLNSLESFKVLKKY</sequence>
<gene>
    <name evidence="2" type="ORF">SAMN06295967_10726</name>
</gene>